<evidence type="ECO:0000313" key="3">
    <source>
        <dbReference type="Proteomes" id="UP001500751"/>
    </source>
</evidence>
<name>A0ABN2VNG6_9ACTN</name>
<reference evidence="2 3" key="1">
    <citation type="journal article" date="2019" name="Int. J. Syst. Evol. Microbiol.">
        <title>The Global Catalogue of Microorganisms (GCM) 10K type strain sequencing project: providing services to taxonomists for standard genome sequencing and annotation.</title>
        <authorList>
            <consortium name="The Broad Institute Genomics Platform"/>
            <consortium name="The Broad Institute Genome Sequencing Center for Infectious Disease"/>
            <person name="Wu L."/>
            <person name="Ma J."/>
        </authorList>
    </citation>
    <scope>NUCLEOTIDE SEQUENCE [LARGE SCALE GENOMIC DNA]</scope>
    <source>
        <strain evidence="2 3">JCM 16014</strain>
    </source>
</reference>
<dbReference type="Proteomes" id="UP001500751">
    <property type="component" value="Unassembled WGS sequence"/>
</dbReference>
<keyword evidence="3" id="KW-1185">Reference proteome</keyword>
<dbReference type="RefSeq" id="WP_344672184.1">
    <property type="nucleotide sequence ID" value="NZ_BAAAQN010000112.1"/>
</dbReference>
<feature type="compositionally biased region" description="Acidic residues" evidence="1">
    <location>
        <begin position="799"/>
        <end position="808"/>
    </location>
</feature>
<proteinExistence type="predicted"/>
<sequence>MVVVARLIDALHYAGWADTPKVLAALGDAELADGIAEASQPICVAVGDFVLERAADAEGGGGSAAVLALARRALRDQTVADPDAVLRALIRLADPAVDELLFRDDSSPRPRGWVLRAVVRDRRGPDGRALIAPGVERFLRRQVHRTERRLAGYDRPHPARVEMLLLNAALFADDPDLVAFALPLGIRLEDLTGVARGLETLREHGRLAELWNDGLRELVAQVADAVSHYRTSQWQEVLKAGDGATGRNLAFLLRQSQSAAVLPALDDADSWTTPNTASQHYELDWAGVLAFAPLIGTGEEGTQAGQATSRGLDEAAAREDLPADVRAEFEQSYPRAVFWTARPGVEALICASVDRRGLNPAARHFGLRELLRRGLLHGSLSAAEAVDYGAPASAVLAVSTPVPPTLIEYYTAKGKNSFAPHNARVPLEAEERYQADIRAAVAEAVGPDPARWLKVLTRVGAWEDSLTELVRAVDDGVGLPDRRAHRWPRGVDAAAVLLEIAPEGVLEGVLAAAQTAAEAAATATGTGAGSRAAAEADAVTDAAADAVTDAAVDPEARALLGILTRILDRGPVPQRLLDFAIGPHGTEAMRLAAARNPAAMGGTLWRLTDREPAEPGVLAAVYLHPLASRELRMAVVVRSEEAGGLHPGLVRRLMTGEVDPALLLPALESRSPHVLHSVLRRGGRMIETDRRVAAYAQLAEAAGPEPVWALELERAGKLERMHEAVRASMAAHSDEPLRAAAAGFRGPRLERVTGNWSSVSSSSRPYLADRVRARLDGRPERWLRLLDPDSALFWLLAEYEQEDGQDDGQADRPDQAAGPTGSPPEPPRG</sequence>
<gene>
    <name evidence="2" type="ORF">GCM10009839_92930</name>
</gene>
<organism evidence="2 3">
    <name type="scientific">Catenulispora yoronensis</name>
    <dbReference type="NCBI Taxonomy" id="450799"/>
    <lineage>
        <taxon>Bacteria</taxon>
        <taxon>Bacillati</taxon>
        <taxon>Actinomycetota</taxon>
        <taxon>Actinomycetes</taxon>
        <taxon>Catenulisporales</taxon>
        <taxon>Catenulisporaceae</taxon>
        <taxon>Catenulispora</taxon>
    </lineage>
</organism>
<comment type="caution">
    <text evidence="2">The sequence shown here is derived from an EMBL/GenBank/DDBJ whole genome shotgun (WGS) entry which is preliminary data.</text>
</comment>
<evidence type="ECO:0000313" key="2">
    <source>
        <dbReference type="EMBL" id="GAA2066540.1"/>
    </source>
</evidence>
<protein>
    <submittedName>
        <fullName evidence="2">Uncharacterized protein</fullName>
    </submittedName>
</protein>
<evidence type="ECO:0000256" key="1">
    <source>
        <dbReference type="SAM" id="MobiDB-lite"/>
    </source>
</evidence>
<dbReference type="EMBL" id="BAAAQN010000112">
    <property type="protein sequence ID" value="GAA2066540.1"/>
    <property type="molecule type" value="Genomic_DNA"/>
</dbReference>
<accession>A0ABN2VNG6</accession>
<feature type="region of interest" description="Disordered" evidence="1">
    <location>
        <begin position="797"/>
        <end position="829"/>
    </location>
</feature>